<feature type="region of interest" description="Disordered" evidence="1">
    <location>
        <begin position="309"/>
        <end position="428"/>
    </location>
</feature>
<dbReference type="VEuPathDB" id="TriTrypDB:LtaPh_3640700"/>
<comment type="caution">
    <text evidence="2">The sequence shown here is derived from an EMBL/GenBank/DDBJ whole genome shotgun (WGS) entry which is preliminary data.</text>
</comment>
<feature type="region of interest" description="Disordered" evidence="1">
    <location>
        <begin position="482"/>
        <end position="544"/>
    </location>
</feature>
<organism evidence="2 3">
    <name type="scientific">Leishmania tarentolae</name>
    <name type="common">Sauroleishmania tarentolae</name>
    <dbReference type="NCBI Taxonomy" id="5689"/>
    <lineage>
        <taxon>Eukaryota</taxon>
        <taxon>Discoba</taxon>
        <taxon>Euglenozoa</taxon>
        <taxon>Kinetoplastea</taxon>
        <taxon>Metakinetoplastina</taxon>
        <taxon>Trypanosomatida</taxon>
        <taxon>Trypanosomatidae</taxon>
        <taxon>Leishmaniinae</taxon>
        <taxon>Leishmania</taxon>
        <taxon>lizard Leishmania</taxon>
    </lineage>
</organism>
<feature type="region of interest" description="Disordered" evidence="1">
    <location>
        <begin position="932"/>
        <end position="1017"/>
    </location>
</feature>
<protein>
    <submittedName>
        <fullName evidence="2">Uncharacterized protein</fullName>
    </submittedName>
</protein>
<evidence type="ECO:0000313" key="2">
    <source>
        <dbReference type="EMBL" id="GET93489.1"/>
    </source>
</evidence>
<reference evidence="2" key="1">
    <citation type="submission" date="2019-11" db="EMBL/GenBank/DDBJ databases">
        <title>Leishmania tarentolae CDS.</title>
        <authorList>
            <person name="Goto Y."/>
            <person name="Yamagishi J."/>
        </authorList>
    </citation>
    <scope>NUCLEOTIDE SEQUENCE [LARGE SCALE GENOMIC DNA]</scope>
    <source>
        <strain evidence="2">Parrot Tar II</strain>
    </source>
</reference>
<evidence type="ECO:0000313" key="3">
    <source>
        <dbReference type="Proteomes" id="UP000419144"/>
    </source>
</evidence>
<feature type="compositionally biased region" description="Polar residues" evidence="1">
    <location>
        <begin position="486"/>
        <end position="504"/>
    </location>
</feature>
<proteinExistence type="predicted"/>
<feature type="compositionally biased region" description="Polar residues" evidence="1">
    <location>
        <begin position="372"/>
        <end position="395"/>
    </location>
</feature>
<feature type="region of interest" description="Disordered" evidence="1">
    <location>
        <begin position="661"/>
        <end position="690"/>
    </location>
</feature>
<dbReference type="OrthoDB" id="266361at2759"/>
<feature type="compositionally biased region" description="Basic residues" evidence="1">
    <location>
        <begin position="52"/>
        <end position="66"/>
    </location>
</feature>
<gene>
    <name evidence="2" type="ORF">LtaPh_3640700</name>
</gene>
<feature type="compositionally biased region" description="Acidic residues" evidence="1">
    <location>
        <begin position="940"/>
        <end position="957"/>
    </location>
</feature>
<dbReference type="EMBL" id="BLBS01000057">
    <property type="protein sequence ID" value="GET93489.1"/>
    <property type="molecule type" value="Genomic_DNA"/>
</dbReference>
<evidence type="ECO:0000256" key="1">
    <source>
        <dbReference type="SAM" id="MobiDB-lite"/>
    </source>
</evidence>
<feature type="compositionally biased region" description="Basic and acidic residues" evidence="1">
    <location>
        <begin position="400"/>
        <end position="409"/>
    </location>
</feature>
<feature type="compositionally biased region" description="Polar residues" evidence="1">
    <location>
        <begin position="677"/>
        <end position="688"/>
    </location>
</feature>
<feature type="region of interest" description="Disordered" evidence="1">
    <location>
        <begin position="741"/>
        <end position="770"/>
    </location>
</feature>
<sequence length="1017" mass="106817">MPRNHCRSVLGQQSNVSVASQATPAPADSAHENTRELAPISSTSEPPVRAKSGGRGRTRVNPRKTSSKQSLPTQLLPADTERGNDGNALTATALTPAVSNHASITSAIANSAATENQHEVAQITGTCEAAAGVSAELPLPLSLSPFRASFSSSRITDPSSLVTGVPADTVQGGKGTATISSLAPLHLSTRVETAAPEGIVANEADLTTAGAQPFFPSMAACMAACFGWRLQKCSVGEEAQITFVLQHWKRPVVRVTIESSGSAFAQACAVSSEVDADAVCVNGIPMSLPKCAAYLQELTHALLALSDTSGSGPLTDEAPRAEEGDSAEEVDEKSVSSPTVQAPPLLSPNEQAKVAERRAKKRARCCSPLRNADSTASVTRATELLSGTTVQSPTEGSPLKGRDEEEASRRGQHPHSLPLNPCNVSLAPASPATMPPVSLAAADIKGEAESPQLLMASPRASERETDVDTQSLSTLSTLVASMEGGESSTLLSRALSTPRTNTDKLTLASRRALPSVDKNTATRESPTSSTVFASPTMRQRRTLAPATASAAAGPVSAVTGDDHAPLASLTPPHVAPRTATFTMPFAFHHVPTAPLAAGAAVGEFDASSCTTGSSNGYRSVWCNSAGWSTDSSRLWLAHTHAVSRAFRCMPVPCCGVSATAKTTEARGGEGAQRHRPSTTTSASSTVQPMDSAAAAARVRMTLRWRWRERSSIWTAMEGSLRMAVSSGHLRGDALEAGVQALQTSEDEQRRYDGVDADDTEEGSDPTSTCGRIAVDVGQVGDVAERQQTPPFPACPPRALMPVSGRAVVEAQHRITDSEEERGGEEGVHGPRYMACAGGIPYADRIVIDHTYSTRGSYVIASPMTAESTAATSCRLLTVQRNPQEDLHYHVYKRFMPTDMRLAMEAEGTPAVEAGVTAPLQGVSVELLPAYKLRRNQSGGEGDDNEDDEERDDGGDDADEKKVGDVPYASQTAPKDPAATTLTDAGGGGSFTDMDDILRHRSSIRHIPMPDVESRYGP</sequence>
<feature type="compositionally biased region" description="Acidic residues" evidence="1">
    <location>
        <begin position="754"/>
        <end position="763"/>
    </location>
</feature>
<dbReference type="AlphaFoldDB" id="A0A640L108"/>
<accession>A0A640L108</accession>
<feature type="compositionally biased region" description="Polar residues" evidence="1">
    <location>
        <begin position="517"/>
        <end position="537"/>
    </location>
</feature>
<feature type="region of interest" description="Disordered" evidence="1">
    <location>
        <begin position="1"/>
        <end position="88"/>
    </location>
</feature>
<dbReference type="Proteomes" id="UP000419144">
    <property type="component" value="Unassembled WGS sequence"/>
</dbReference>
<keyword evidence="3" id="KW-1185">Reference proteome</keyword>
<feature type="compositionally biased region" description="Polar residues" evidence="1">
    <location>
        <begin position="10"/>
        <end position="23"/>
    </location>
</feature>
<name>A0A640L108_LEITA</name>